<name>A0AAQ3RBF9_9PEZI</name>
<evidence type="ECO:0000313" key="1">
    <source>
        <dbReference type="EMBL" id="WPH02490.1"/>
    </source>
</evidence>
<dbReference type="Gene3D" id="2.40.128.20">
    <property type="match status" value="1"/>
</dbReference>
<dbReference type="PANTHER" id="PTHR38115">
    <property type="entry name" value="LIPOCALIN-LIKE DOMAIN-CONTAINING PROTEIN"/>
    <property type="match status" value="1"/>
</dbReference>
<protein>
    <submittedName>
        <fullName evidence="1">Uncharacterized protein</fullName>
    </submittedName>
</protein>
<evidence type="ECO:0000313" key="2">
    <source>
        <dbReference type="Proteomes" id="UP001303373"/>
    </source>
</evidence>
<dbReference type="InterPro" id="IPR053037">
    <property type="entry name" value="Pericyclase_pydY-like"/>
</dbReference>
<accession>A0AAQ3RBF9</accession>
<keyword evidence="2" id="KW-1185">Reference proteome</keyword>
<sequence>MPGAPATTTVRSMGGTYMLNRDISDSMEALMKMQGVGWMVRQAVKYSNVTTVITQSTSETGHVKLHSVMQSTGGVKNEETWVLDGVEREKENWIWGKVKGNVKYIKISELEDEFLKEGWAQDCIDANGGEGELIASEQFSLSDTWTAYQVIGFADVNGERRQVRKVVGKKGDQVERVRMIHDWREE</sequence>
<reference evidence="1 2" key="1">
    <citation type="submission" date="2023-11" db="EMBL/GenBank/DDBJ databases">
        <title>An acidophilic fungus is an integral part of prey digestion in a carnivorous sundew plant.</title>
        <authorList>
            <person name="Tsai I.J."/>
        </authorList>
    </citation>
    <scope>NUCLEOTIDE SEQUENCE [LARGE SCALE GENOMIC DNA]</scope>
    <source>
        <strain evidence="1">169a</strain>
    </source>
</reference>
<proteinExistence type="predicted"/>
<organism evidence="1 2">
    <name type="scientific">Acrodontium crateriforme</name>
    <dbReference type="NCBI Taxonomy" id="150365"/>
    <lineage>
        <taxon>Eukaryota</taxon>
        <taxon>Fungi</taxon>
        <taxon>Dikarya</taxon>
        <taxon>Ascomycota</taxon>
        <taxon>Pezizomycotina</taxon>
        <taxon>Dothideomycetes</taxon>
        <taxon>Dothideomycetidae</taxon>
        <taxon>Mycosphaerellales</taxon>
        <taxon>Teratosphaeriaceae</taxon>
        <taxon>Acrodontium</taxon>
    </lineage>
</organism>
<dbReference type="InterPro" id="IPR012674">
    <property type="entry name" value="Calycin"/>
</dbReference>
<dbReference type="SUPFAM" id="SSF50814">
    <property type="entry name" value="Lipocalins"/>
    <property type="match status" value="1"/>
</dbReference>
<dbReference type="Proteomes" id="UP001303373">
    <property type="component" value="Chromosome 8"/>
</dbReference>
<dbReference type="EMBL" id="CP138587">
    <property type="protein sequence ID" value="WPH02490.1"/>
    <property type="molecule type" value="Genomic_DNA"/>
</dbReference>
<gene>
    <name evidence="1" type="ORF">R9X50_00535500</name>
</gene>
<dbReference type="PANTHER" id="PTHR38115:SF1">
    <property type="entry name" value="LIPOCALIN-LIKE DOMAIN-CONTAINING PROTEIN"/>
    <property type="match status" value="1"/>
</dbReference>
<dbReference type="AlphaFoldDB" id="A0AAQ3RBF9"/>